<dbReference type="SMART" id="SM00421">
    <property type="entry name" value="HTH_LUXR"/>
    <property type="match status" value="1"/>
</dbReference>
<dbReference type="CDD" id="cd06170">
    <property type="entry name" value="LuxR_C_like"/>
    <property type="match status" value="1"/>
</dbReference>
<evidence type="ECO:0000313" key="8">
    <source>
        <dbReference type="EMBL" id="PEN12925.1"/>
    </source>
</evidence>
<dbReference type="RefSeq" id="WP_098076466.1">
    <property type="nucleotide sequence ID" value="NZ_PDEQ01000006.1"/>
</dbReference>
<dbReference type="Proteomes" id="UP000220102">
    <property type="component" value="Unassembled WGS sequence"/>
</dbReference>
<feature type="domain" description="HTH luxR-type" evidence="6">
    <location>
        <begin position="153"/>
        <end position="218"/>
    </location>
</feature>
<accession>A0A2A8CW42</accession>
<dbReference type="PANTHER" id="PTHR43214">
    <property type="entry name" value="TWO-COMPONENT RESPONSE REGULATOR"/>
    <property type="match status" value="1"/>
</dbReference>
<dbReference type="InterPro" id="IPR000792">
    <property type="entry name" value="Tscrpt_reg_LuxR_C"/>
</dbReference>
<dbReference type="OrthoDB" id="1013073at2"/>
<organism evidence="8 9">
    <name type="scientific">Longibacter salinarum</name>
    <dbReference type="NCBI Taxonomy" id="1850348"/>
    <lineage>
        <taxon>Bacteria</taxon>
        <taxon>Pseudomonadati</taxon>
        <taxon>Rhodothermota</taxon>
        <taxon>Rhodothermia</taxon>
        <taxon>Rhodothermales</taxon>
        <taxon>Salisaetaceae</taxon>
        <taxon>Longibacter</taxon>
    </lineage>
</organism>
<dbReference type="InterPro" id="IPR039420">
    <property type="entry name" value="WalR-like"/>
</dbReference>
<feature type="domain" description="Response regulatory" evidence="7">
    <location>
        <begin position="12"/>
        <end position="128"/>
    </location>
</feature>
<evidence type="ECO:0000256" key="3">
    <source>
        <dbReference type="ARBA" id="ARBA00023125"/>
    </source>
</evidence>
<keyword evidence="2" id="KW-0805">Transcription regulation</keyword>
<dbReference type="PROSITE" id="PS50110">
    <property type="entry name" value="RESPONSE_REGULATORY"/>
    <property type="match status" value="1"/>
</dbReference>
<dbReference type="InterPro" id="IPR001789">
    <property type="entry name" value="Sig_transdc_resp-reg_receiver"/>
</dbReference>
<dbReference type="AlphaFoldDB" id="A0A2A8CW42"/>
<evidence type="ECO:0000313" key="9">
    <source>
        <dbReference type="Proteomes" id="UP000220102"/>
    </source>
</evidence>
<gene>
    <name evidence="8" type="ORF">CRI94_13055</name>
</gene>
<dbReference type="GO" id="GO:0003677">
    <property type="term" value="F:DNA binding"/>
    <property type="evidence" value="ECO:0007669"/>
    <property type="project" value="UniProtKB-KW"/>
</dbReference>
<dbReference type="PRINTS" id="PR00038">
    <property type="entry name" value="HTHLUXR"/>
</dbReference>
<proteinExistence type="predicted"/>
<evidence type="ECO:0000259" key="6">
    <source>
        <dbReference type="PROSITE" id="PS50043"/>
    </source>
</evidence>
<dbReference type="Pfam" id="PF00072">
    <property type="entry name" value="Response_reg"/>
    <property type="match status" value="1"/>
</dbReference>
<dbReference type="PROSITE" id="PS50043">
    <property type="entry name" value="HTH_LUXR_2"/>
    <property type="match status" value="1"/>
</dbReference>
<evidence type="ECO:0000259" key="7">
    <source>
        <dbReference type="PROSITE" id="PS50110"/>
    </source>
</evidence>
<evidence type="ECO:0000256" key="2">
    <source>
        <dbReference type="ARBA" id="ARBA00023015"/>
    </source>
</evidence>
<keyword evidence="1 5" id="KW-0597">Phosphoprotein</keyword>
<evidence type="ECO:0000256" key="4">
    <source>
        <dbReference type="ARBA" id="ARBA00023163"/>
    </source>
</evidence>
<dbReference type="Pfam" id="PF00196">
    <property type="entry name" value="GerE"/>
    <property type="match status" value="1"/>
</dbReference>
<keyword evidence="4" id="KW-0804">Transcription</keyword>
<evidence type="ECO:0000256" key="5">
    <source>
        <dbReference type="PROSITE-ProRule" id="PRU00169"/>
    </source>
</evidence>
<sequence>MTTQENTPVTSSVFLIDDHPAIRDAIKDAIRDSSSFTIHGGAGTAAEAIEAIETDPPDIVVLDLSLPDAHGLDLVRLIQTRQPSVEILVFSMYDETVYAERALQAGARGYLMKSEPISDLLEALNTVQRKCIYLSSVMLRRLLSGTQSKTALEPDPVDSLTDRELEVYQLIGEGYTVSDIENHLNVSRGAVDKYRRRAMKKLGCNSVRELLRRAVLWVHEQGTRKKSMSPTMAQEPVDSVGSF</sequence>
<dbReference type="SUPFAM" id="SSF46894">
    <property type="entry name" value="C-terminal effector domain of the bipartite response regulators"/>
    <property type="match status" value="1"/>
</dbReference>
<keyword evidence="3 8" id="KW-0238">DNA-binding</keyword>
<dbReference type="Gene3D" id="3.40.50.2300">
    <property type="match status" value="1"/>
</dbReference>
<evidence type="ECO:0000256" key="1">
    <source>
        <dbReference type="ARBA" id="ARBA00022553"/>
    </source>
</evidence>
<dbReference type="SUPFAM" id="SSF52172">
    <property type="entry name" value="CheY-like"/>
    <property type="match status" value="1"/>
</dbReference>
<protein>
    <submittedName>
        <fullName evidence="8">DNA-binding response regulator</fullName>
    </submittedName>
</protein>
<dbReference type="GO" id="GO:0006355">
    <property type="term" value="P:regulation of DNA-templated transcription"/>
    <property type="evidence" value="ECO:0007669"/>
    <property type="project" value="InterPro"/>
</dbReference>
<dbReference type="InterPro" id="IPR016032">
    <property type="entry name" value="Sig_transdc_resp-reg_C-effctor"/>
</dbReference>
<name>A0A2A8CW42_9BACT</name>
<keyword evidence="9" id="KW-1185">Reference proteome</keyword>
<comment type="caution">
    <text evidence="8">The sequence shown here is derived from an EMBL/GenBank/DDBJ whole genome shotgun (WGS) entry which is preliminary data.</text>
</comment>
<dbReference type="PANTHER" id="PTHR43214:SF41">
    <property type="entry name" value="NITRATE_NITRITE RESPONSE REGULATOR PROTEIN NARP"/>
    <property type="match status" value="1"/>
</dbReference>
<dbReference type="GO" id="GO:0000160">
    <property type="term" value="P:phosphorelay signal transduction system"/>
    <property type="evidence" value="ECO:0007669"/>
    <property type="project" value="InterPro"/>
</dbReference>
<dbReference type="EMBL" id="PDEQ01000006">
    <property type="protein sequence ID" value="PEN12925.1"/>
    <property type="molecule type" value="Genomic_DNA"/>
</dbReference>
<dbReference type="SMART" id="SM00448">
    <property type="entry name" value="REC"/>
    <property type="match status" value="1"/>
</dbReference>
<reference evidence="8 9" key="1">
    <citation type="submission" date="2017-10" db="EMBL/GenBank/DDBJ databases">
        <title>Draft genome of Longibacter Salinarum.</title>
        <authorList>
            <person name="Goh K.M."/>
            <person name="Shamsir M.S."/>
            <person name="Lim S.W."/>
        </authorList>
    </citation>
    <scope>NUCLEOTIDE SEQUENCE [LARGE SCALE GENOMIC DNA]</scope>
    <source>
        <strain evidence="8 9">KCTC 52045</strain>
    </source>
</reference>
<dbReference type="InterPro" id="IPR011006">
    <property type="entry name" value="CheY-like_superfamily"/>
</dbReference>
<feature type="modified residue" description="4-aspartylphosphate" evidence="5">
    <location>
        <position position="63"/>
    </location>
</feature>
<dbReference type="InterPro" id="IPR058245">
    <property type="entry name" value="NreC/VraR/RcsB-like_REC"/>
</dbReference>
<dbReference type="CDD" id="cd17535">
    <property type="entry name" value="REC_NarL-like"/>
    <property type="match status" value="1"/>
</dbReference>